<reference evidence="2" key="1">
    <citation type="journal article" date="2023" name="G3 (Bethesda)">
        <title>Genome assembly and association tests identify interacting loci associated with vigor, precocity, and sex in interspecific pistachio rootstocks.</title>
        <authorList>
            <person name="Palmer W."/>
            <person name="Jacygrad E."/>
            <person name="Sagayaradj S."/>
            <person name="Cavanaugh K."/>
            <person name="Han R."/>
            <person name="Bertier L."/>
            <person name="Beede B."/>
            <person name="Kafkas S."/>
            <person name="Golino D."/>
            <person name="Preece J."/>
            <person name="Michelmore R."/>
        </authorList>
    </citation>
    <scope>NUCLEOTIDE SEQUENCE [LARGE SCALE GENOMIC DNA]</scope>
</reference>
<accession>A0ACC0ZLB2</accession>
<organism evidence="1 2">
    <name type="scientific">Pistacia integerrima</name>
    <dbReference type="NCBI Taxonomy" id="434235"/>
    <lineage>
        <taxon>Eukaryota</taxon>
        <taxon>Viridiplantae</taxon>
        <taxon>Streptophyta</taxon>
        <taxon>Embryophyta</taxon>
        <taxon>Tracheophyta</taxon>
        <taxon>Spermatophyta</taxon>
        <taxon>Magnoliopsida</taxon>
        <taxon>eudicotyledons</taxon>
        <taxon>Gunneridae</taxon>
        <taxon>Pentapetalae</taxon>
        <taxon>rosids</taxon>
        <taxon>malvids</taxon>
        <taxon>Sapindales</taxon>
        <taxon>Anacardiaceae</taxon>
        <taxon>Pistacia</taxon>
    </lineage>
</organism>
<dbReference type="Proteomes" id="UP001163603">
    <property type="component" value="Chromosome 1"/>
</dbReference>
<evidence type="ECO:0000313" key="2">
    <source>
        <dbReference type="Proteomes" id="UP001163603"/>
    </source>
</evidence>
<evidence type="ECO:0000313" key="1">
    <source>
        <dbReference type="EMBL" id="KAJ0053588.1"/>
    </source>
</evidence>
<sequence length="328" mass="37140">MKSKSYLQTDTKEEKGEETSDLWDSHQAVQCEVDELNALHIKEREAAQEANEPCTMTSKTLIDVQEAEVENHSNQTEFQLSVKESGGTPDANEPCSTYKTSISVEEAEKIETLTTEVEKMKECEVTLKENESCYMTNKAMFSGQEAEKIGTLTEEVEKLKALLRAETRRSEYAERQCLEAWEVSEKRLKKLEETERRVYQLQDSLNRLLFCMSEQFSQLKTILRSSLTSTSSSQPIIREGHSDTSDNSDASSSDSDFTFPAPVLTSANFSSYKPNALQLIVQDLSATEITGQFFFLYVNDVRSGTKAKKQRLMITSDGTDCYIHFCSF</sequence>
<gene>
    <name evidence="1" type="ORF">Pint_01768</name>
</gene>
<dbReference type="EMBL" id="CM047736">
    <property type="protein sequence ID" value="KAJ0053588.1"/>
    <property type="molecule type" value="Genomic_DNA"/>
</dbReference>
<protein>
    <submittedName>
        <fullName evidence="1">Uncharacterized protein</fullName>
    </submittedName>
</protein>
<keyword evidence="2" id="KW-1185">Reference proteome</keyword>
<comment type="caution">
    <text evidence="1">The sequence shown here is derived from an EMBL/GenBank/DDBJ whole genome shotgun (WGS) entry which is preliminary data.</text>
</comment>
<proteinExistence type="predicted"/>
<name>A0ACC0ZLB2_9ROSI</name>